<proteinExistence type="predicted"/>
<name>A0A9Y1FPK7_9ARCH</name>
<accession>A0A9Y1FPK7</accession>
<organism evidence="2">
    <name type="scientific">Candidatus Heimdallarchaeum endolithica</name>
    <dbReference type="NCBI Taxonomy" id="2876572"/>
    <lineage>
        <taxon>Archaea</taxon>
        <taxon>Promethearchaeati</taxon>
        <taxon>Candidatus Heimdallarchaeota</taxon>
        <taxon>Candidatus Heimdallarchaeia (ex Rinke et al. 2021) (nom. nud.)</taxon>
        <taxon>Candidatus Heimdallarchaeales</taxon>
        <taxon>Candidatus Heimdallarchaeaceae</taxon>
        <taxon>Candidatus Heimdallarchaeum</taxon>
    </lineage>
</organism>
<dbReference type="PANTHER" id="PTHR10098">
    <property type="entry name" value="RAPSYN-RELATED"/>
    <property type="match status" value="1"/>
</dbReference>
<sequence>MSVAYSFPREYSHYIPLFTREEQDMINNYSSKVNKKTSMDVLKDILLEVLDNLSSPSLYFLYSLGKVLFISSNYNLLEELLDKYQSESIELWWGNALIRRTENDKVINIALKILNKNPEEKIVRLHCYSLLANAYANMESENQYRHYMQELYHESIIFHKDLDKEKFVINDLLLFAHAIDIWKERISAPLLKLENKIDVAFQIAKELGDRYHLGRLYNIRGVIYRYVGRISDSFEFISEAIKYYKAVGAKRGIAAAKANLATICTIRYELDKAEKLLKESLSIFLEVGDYKNQSLIHFSLGEIAIAKGDFQSALELYEESVSILEQINAHELQVYCSLGELYYFLGNKEKMKIIMNFLQETNKKKEGFIHGYYNLFSALLEIDNMNYGKASEYLEKALSISDTRGTGFFSAKILLQLSLVNLKQYDSFQEEEYLEKAKQYITDLEPFYEELNKTIEHVIILLVLSKIYALKGKYTNSFNILQKAKDRLNLTKKERKKDKYYHLIENRINELEELFSRDKTETSFQKETFQFEIKEMESISIRQLSEYEKELRTSILALLIVHPSGIPLLNYTIKRSSQFRDELMFGGFIVAVKDMIEELFSNPMQSKVMIISYGNNKIIMEHSPKRNFSVIILSSKDSFILRRKIHRLTQNLQDIELPQQYIGELNPKIALKINEEVKNVFGENLMLYEGAVHI</sequence>
<dbReference type="AlphaFoldDB" id="A0A9Y1FPK7"/>
<dbReference type="Gene3D" id="1.25.40.10">
    <property type="entry name" value="Tetratricopeptide repeat domain"/>
    <property type="match status" value="2"/>
</dbReference>
<dbReference type="PANTHER" id="PTHR10098:SF108">
    <property type="entry name" value="TETRATRICOPEPTIDE REPEAT PROTEIN 28"/>
    <property type="match status" value="1"/>
</dbReference>
<dbReference type="PROSITE" id="PS50005">
    <property type="entry name" value="TPR"/>
    <property type="match status" value="1"/>
</dbReference>
<dbReference type="InterPro" id="IPR011990">
    <property type="entry name" value="TPR-like_helical_dom_sf"/>
</dbReference>
<gene>
    <name evidence="2" type="ORF">K9W46_01035</name>
</gene>
<evidence type="ECO:0000256" key="1">
    <source>
        <dbReference type="PROSITE-ProRule" id="PRU00339"/>
    </source>
</evidence>
<dbReference type="SUPFAM" id="SSF48452">
    <property type="entry name" value="TPR-like"/>
    <property type="match status" value="1"/>
</dbReference>
<dbReference type="EMBL" id="CP084167">
    <property type="protein sequence ID" value="UJG43783.1"/>
    <property type="molecule type" value="Genomic_DNA"/>
</dbReference>
<keyword evidence="1" id="KW-0802">TPR repeat</keyword>
<evidence type="ECO:0000313" key="2">
    <source>
        <dbReference type="EMBL" id="UJG43783.1"/>
    </source>
</evidence>
<protein>
    <submittedName>
        <fullName evidence="2">Tetratricopeptide repeat protein</fullName>
    </submittedName>
</protein>
<dbReference type="InterPro" id="IPR019734">
    <property type="entry name" value="TPR_rpt"/>
</dbReference>
<dbReference type="Pfam" id="PF13424">
    <property type="entry name" value="TPR_12"/>
    <property type="match status" value="1"/>
</dbReference>
<dbReference type="SMART" id="SM00028">
    <property type="entry name" value="TPR"/>
    <property type="match status" value="4"/>
</dbReference>
<reference evidence="2" key="1">
    <citation type="journal article" date="2022" name="Nat. Microbiol.">
        <title>Unique mobile elements and scalable gene flow at the prokaryote-eukaryote boundary revealed by circularized Asgard archaea genomes.</title>
        <authorList>
            <person name="Wu F."/>
            <person name="Speth D.R."/>
            <person name="Philosof A."/>
            <person name="Cremiere A."/>
            <person name="Narayanan A."/>
            <person name="Barco R.A."/>
            <person name="Connon S.A."/>
            <person name="Amend J.P."/>
            <person name="Antoshechkin I.A."/>
            <person name="Orphan V.J."/>
        </authorList>
    </citation>
    <scope>NUCLEOTIDE SEQUENCE</scope>
    <source>
        <strain evidence="2">PR6</strain>
    </source>
</reference>
<feature type="repeat" description="TPR" evidence="1">
    <location>
        <begin position="294"/>
        <end position="327"/>
    </location>
</feature>
<dbReference type="Proteomes" id="UP001200513">
    <property type="component" value="Chromosome"/>
</dbReference>
<dbReference type="Pfam" id="PF13181">
    <property type="entry name" value="TPR_8"/>
    <property type="match status" value="1"/>
</dbReference>